<feature type="domain" description="EF-hand" evidence="2">
    <location>
        <begin position="51"/>
        <end position="82"/>
    </location>
</feature>
<organism evidence="5">
    <name type="scientific">Echinostoma caproni</name>
    <dbReference type="NCBI Taxonomy" id="27848"/>
    <lineage>
        <taxon>Eukaryota</taxon>
        <taxon>Metazoa</taxon>
        <taxon>Spiralia</taxon>
        <taxon>Lophotrochozoa</taxon>
        <taxon>Platyhelminthes</taxon>
        <taxon>Trematoda</taxon>
        <taxon>Digenea</taxon>
        <taxon>Plagiorchiida</taxon>
        <taxon>Echinostomata</taxon>
        <taxon>Echinostomatoidea</taxon>
        <taxon>Echinostomatidae</taxon>
        <taxon>Echinostoma</taxon>
    </lineage>
</organism>
<dbReference type="InterPro" id="IPR018247">
    <property type="entry name" value="EF_Hand_1_Ca_BS"/>
</dbReference>
<dbReference type="PROSITE" id="PS50222">
    <property type="entry name" value="EF_HAND_2"/>
    <property type="match status" value="1"/>
</dbReference>
<dbReference type="GO" id="GO:0005634">
    <property type="term" value="C:nucleus"/>
    <property type="evidence" value="ECO:0007669"/>
    <property type="project" value="TreeGrafter"/>
</dbReference>
<accession>A0A183A8M5</accession>
<dbReference type="SUPFAM" id="SSF47473">
    <property type="entry name" value="EF-hand"/>
    <property type="match status" value="1"/>
</dbReference>
<dbReference type="Proteomes" id="UP000272942">
    <property type="component" value="Unassembled WGS sequence"/>
</dbReference>
<dbReference type="PROSITE" id="PS00018">
    <property type="entry name" value="EF_HAND_1"/>
    <property type="match status" value="2"/>
</dbReference>
<dbReference type="OrthoDB" id="428774at2759"/>
<name>A0A183A8M5_9TREM</name>
<dbReference type="GO" id="GO:0005829">
    <property type="term" value="C:cytosol"/>
    <property type="evidence" value="ECO:0007669"/>
    <property type="project" value="TreeGrafter"/>
</dbReference>
<sequence>MTTRRLSMVPRESLFTEGPEGRRLETMNSDNCLLNFFDPEKMRFRNLSACQFADVWNHFDRDGNGFIDGDEVETFLNRLVDCIVTEEVRQTMSPVERNQLVGDLMKEIDTNKDNKIDIREVTIE</sequence>
<evidence type="ECO:0000313" key="4">
    <source>
        <dbReference type="Proteomes" id="UP000272942"/>
    </source>
</evidence>
<evidence type="ECO:0000259" key="2">
    <source>
        <dbReference type="PROSITE" id="PS50222"/>
    </source>
</evidence>
<evidence type="ECO:0000313" key="5">
    <source>
        <dbReference type="WBParaSite" id="ECPE_0000331301-mRNA-1"/>
    </source>
</evidence>
<dbReference type="WBParaSite" id="ECPE_0000331301-mRNA-1">
    <property type="protein sequence ID" value="ECPE_0000331301-mRNA-1"/>
    <property type="gene ID" value="ECPE_0000331301"/>
</dbReference>
<dbReference type="GO" id="GO:0051480">
    <property type="term" value="P:regulation of cytosolic calcium ion concentration"/>
    <property type="evidence" value="ECO:0007669"/>
    <property type="project" value="TreeGrafter"/>
</dbReference>
<protein>
    <submittedName>
        <fullName evidence="5">EF-hand domain-containing protein</fullName>
    </submittedName>
</protein>
<dbReference type="EMBL" id="UZAN01040278">
    <property type="protein sequence ID" value="VDP69091.1"/>
    <property type="molecule type" value="Genomic_DNA"/>
</dbReference>
<gene>
    <name evidence="3" type="ORF">ECPE_LOCUS3310</name>
</gene>
<dbReference type="Pfam" id="PF13499">
    <property type="entry name" value="EF-hand_7"/>
    <property type="match status" value="1"/>
</dbReference>
<keyword evidence="1" id="KW-0106">Calcium</keyword>
<evidence type="ECO:0000313" key="3">
    <source>
        <dbReference type="EMBL" id="VDP69091.1"/>
    </source>
</evidence>
<evidence type="ECO:0000256" key="1">
    <source>
        <dbReference type="ARBA" id="ARBA00022837"/>
    </source>
</evidence>
<dbReference type="SMART" id="SM00054">
    <property type="entry name" value="EFh"/>
    <property type="match status" value="1"/>
</dbReference>
<dbReference type="InterPro" id="IPR011992">
    <property type="entry name" value="EF-hand-dom_pair"/>
</dbReference>
<dbReference type="Gene3D" id="1.10.238.10">
    <property type="entry name" value="EF-hand"/>
    <property type="match status" value="1"/>
</dbReference>
<reference evidence="5" key="1">
    <citation type="submission" date="2016-06" db="UniProtKB">
        <authorList>
            <consortium name="WormBaseParasite"/>
        </authorList>
    </citation>
    <scope>IDENTIFICATION</scope>
</reference>
<dbReference type="InterPro" id="IPR051001">
    <property type="entry name" value="Calbindin_Ca-bind"/>
</dbReference>
<dbReference type="AlphaFoldDB" id="A0A183A8M5"/>
<dbReference type="PANTHER" id="PTHR19972">
    <property type="entry name" value="CALBINDIN"/>
    <property type="match status" value="1"/>
</dbReference>
<dbReference type="GO" id="GO:0005509">
    <property type="term" value="F:calcium ion binding"/>
    <property type="evidence" value="ECO:0007669"/>
    <property type="project" value="InterPro"/>
</dbReference>
<proteinExistence type="predicted"/>
<reference evidence="3 4" key="2">
    <citation type="submission" date="2018-11" db="EMBL/GenBank/DDBJ databases">
        <authorList>
            <consortium name="Pathogen Informatics"/>
        </authorList>
    </citation>
    <scope>NUCLEOTIDE SEQUENCE [LARGE SCALE GENOMIC DNA]</scope>
    <source>
        <strain evidence="3 4">Egypt</strain>
    </source>
</reference>
<keyword evidence="4" id="KW-1185">Reference proteome</keyword>
<dbReference type="GO" id="GO:0043005">
    <property type="term" value="C:neuron projection"/>
    <property type="evidence" value="ECO:0007669"/>
    <property type="project" value="TreeGrafter"/>
</dbReference>
<dbReference type="InterPro" id="IPR002048">
    <property type="entry name" value="EF_hand_dom"/>
</dbReference>
<dbReference type="PANTHER" id="PTHR19972:SF10">
    <property type="entry name" value="CALBINDIN-32"/>
    <property type="match status" value="1"/>
</dbReference>
<dbReference type="GO" id="GO:0045202">
    <property type="term" value="C:synapse"/>
    <property type="evidence" value="ECO:0007669"/>
    <property type="project" value="TreeGrafter"/>
</dbReference>